<dbReference type="Proteomes" id="UP000076761">
    <property type="component" value="Unassembled WGS sequence"/>
</dbReference>
<evidence type="ECO:0000256" key="1">
    <source>
        <dbReference type="SAM" id="MobiDB-lite"/>
    </source>
</evidence>
<keyword evidence="3" id="KW-1185">Reference proteome</keyword>
<dbReference type="EMBL" id="KV425736">
    <property type="protein sequence ID" value="KZT17984.1"/>
    <property type="molecule type" value="Genomic_DNA"/>
</dbReference>
<dbReference type="InParanoid" id="A0A165M728"/>
<feature type="region of interest" description="Disordered" evidence="1">
    <location>
        <begin position="1"/>
        <end position="40"/>
    </location>
</feature>
<reference evidence="2 3" key="1">
    <citation type="journal article" date="2016" name="Mol. Biol. Evol.">
        <title>Comparative Genomics of Early-Diverging Mushroom-Forming Fungi Provides Insights into the Origins of Lignocellulose Decay Capabilities.</title>
        <authorList>
            <person name="Nagy L.G."/>
            <person name="Riley R."/>
            <person name="Tritt A."/>
            <person name="Adam C."/>
            <person name="Daum C."/>
            <person name="Floudas D."/>
            <person name="Sun H."/>
            <person name="Yadav J.S."/>
            <person name="Pangilinan J."/>
            <person name="Larsson K.H."/>
            <person name="Matsuura K."/>
            <person name="Barry K."/>
            <person name="Labutti K."/>
            <person name="Kuo R."/>
            <person name="Ohm R.A."/>
            <person name="Bhattacharya S.S."/>
            <person name="Shirouzu T."/>
            <person name="Yoshinaga Y."/>
            <person name="Martin F.M."/>
            <person name="Grigoriev I.V."/>
            <person name="Hibbett D.S."/>
        </authorList>
    </citation>
    <scope>NUCLEOTIDE SEQUENCE [LARGE SCALE GENOMIC DNA]</scope>
    <source>
        <strain evidence="2 3">HHB14362 ss-1</strain>
    </source>
</reference>
<dbReference type="Pfam" id="PF18759">
    <property type="entry name" value="Plavaka"/>
    <property type="match status" value="1"/>
</dbReference>
<evidence type="ECO:0000313" key="2">
    <source>
        <dbReference type="EMBL" id="KZT17984.1"/>
    </source>
</evidence>
<evidence type="ECO:0000313" key="3">
    <source>
        <dbReference type="Proteomes" id="UP000076761"/>
    </source>
</evidence>
<accession>A0A165M728</accession>
<gene>
    <name evidence="2" type="ORF">NEOLEDRAFT_1081472</name>
</gene>
<organism evidence="2 3">
    <name type="scientific">Neolentinus lepideus HHB14362 ss-1</name>
    <dbReference type="NCBI Taxonomy" id="1314782"/>
    <lineage>
        <taxon>Eukaryota</taxon>
        <taxon>Fungi</taxon>
        <taxon>Dikarya</taxon>
        <taxon>Basidiomycota</taxon>
        <taxon>Agaricomycotina</taxon>
        <taxon>Agaricomycetes</taxon>
        <taxon>Gloeophyllales</taxon>
        <taxon>Gloeophyllaceae</taxon>
        <taxon>Neolentinus</taxon>
    </lineage>
</organism>
<name>A0A165M728_9AGAM</name>
<dbReference type="OrthoDB" id="2576233at2759"/>
<proteinExistence type="predicted"/>
<dbReference type="InterPro" id="IPR041078">
    <property type="entry name" value="Plavaka"/>
</dbReference>
<dbReference type="STRING" id="1314782.A0A165M728"/>
<sequence>MAAYWEPEVQEPAFVKESQFGFDEESPVDGTPDGREERASAEEHLHVHVTVEKFTFGAAGAPICEVEAATTTYHQYSVEMNASETNPYAPFVSKMDWELARWAKLRGPGSTAFTELLQIEGINEALGLSYKNADSLNKIIDGLPGRPRFKREEVIVAGEAFEVYYRDVLECIRALYGDPEFAPHLIFTPERHYADADQTIRRYSDMHTGKWWWATQKRLERERHGATVVPVIISSDKTQVTLFGNKSAYPIYMTIGNLPKEIRRKPSHGGHILLGYLPTTRLDHITNKAARRQTLANLFHSCMRRILHPLKQAGVDGIPMASGDGVRRHTHPIFATFVGDYPEQLLVTAVKTGECPRCPVPHDELGNYDPDYEYDFRDLDSILDALASISDGPTAFVKACTASGIKPVQHPFWEDLPYVNIYQSITPDILHQLYQGVMKHYILWITKACGAAEIDARCRRFPPNHNIRLFMKGISMLSRVTGREHVQMCQLLLGLVVDIQLPSRQSTVQLLRATRALLDFCFLAQYPVHTDETLDLLEAALQQFHENKDVFIELGIRSDFNIPKLHALIHYLRSIKYFGMTDNYNTEYTERLHIDFTKDAYRATNHKDKYPQMTKWLERQEKVLRHDKYIRWRLAGCPQSTIKCKEDERPRLKMTRHPSLKAISLPKLRSDYGATYFEAALARFVVQYHQPNLTRLQLETAAAGVYIQFQTVPVYHKIKFRNEDPFGRNTTPGTLDAVHVRPMHQDSRGRDVPPQFDTVLVNLGAGADRGLQGYRVAQVRVVFSLPPRIISRLFEKPPPKHLAYVEWFSSFSAAPDPNTGMYKVQRSVRDGERQVSIVPVSQIERSVHLFPKFGAMVPREWTSSTVLDVAPAFFVNPFLNRHTFVTFL</sequence>
<dbReference type="AlphaFoldDB" id="A0A165M728"/>
<protein>
    <submittedName>
        <fullName evidence="2">Uncharacterized protein</fullName>
    </submittedName>
</protein>